<feature type="compositionally biased region" description="Acidic residues" evidence="2">
    <location>
        <begin position="921"/>
        <end position="938"/>
    </location>
</feature>
<dbReference type="GO" id="GO:0005634">
    <property type="term" value="C:nucleus"/>
    <property type="evidence" value="ECO:0007669"/>
    <property type="project" value="InterPro"/>
</dbReference>
<accession>W3XEY3</accession>
<feature type="compositionally biased region" description="Polar residues" evidence="2">
    <location>
        <begin position="702"/>
        <end position="712"/>
    </location>
</feature>
<feature type="region of interest" description="Disordered" evidence="2">
    <location>
        <begin position="1"/>
        <end position="152"/>
    </location>
</feature>
<proteinExistence type="predicted"/>
<dbReference type="EMBL" id="KI912111">
    <property type="protein sequence ID" value="ETS83982.1"/>
    <property type="molecule type" value="Genomic_DNA"/>
</dbReference>
<reference evidence="4" key="1">
    <citation type="journal article" date="2015" name="BMC Genomics">
        <title>Genomic and transcriptomic analysis of the endophytic fungus Pestalotiopsis fici reveals its lifestyle and high potential for synthesis of natural products.</title>
        <authorList>
            <person name="Wang X."/>
            <person name="Zhang X."/>
            <person name="Liu L."/>
            <person name="Xiang M."/>
            <person name="Wang W."/>
            <person name="Sun X."/>
            <person name="Che Y."/>
            <person name="Guo L."/>
            <person name="Liu G."/>
            <person name="Guo L."/>
            <person name="Wang C."/>
            <person name="Yin W.B."/>
            <person name="Stadler M."/>
            <person name="Zhang X."/>
            <person name="Liu X."/>
        </authorList>
    </citation>
    <scope>NUCLEOTIDE SEQUENCE [LARGE SCALE GENOMIC DNA]</scope>
    <source>
        <strain evidence="4">W106-1 / CGMCC3.15140</strain>
    </source>
</reference>
<dbReference type="AlphaFoldDB" id="W3XEY3"/>
<dbReference type="eggNOG" id="ENOG502RXI4">
    <property type="taxonomic scope" value="Eukaryota"/>
</dbReference>
<dbReference type="KEGG" id="pfy:PFICI_05858"/>
<feature type="region of interest" description="Disordered" evidence="2">
    <location>
        <begin position="238"/>
        <end position="310"/>
    </location>
</feature>
<keyword evidence="1" id="KW-0175">Coiled coil</keyword>
<dbReference type="GO" id="GO:0005737">
    <property type="term" value="C:cytoplasm"/>
    <property type="evidence" value="ECO:0007669"/>
    <property type="project" value="InterPro"/>
</dbReference>
<feature type="region of interest" description="Disordered" evidence="2">
    <location>
        <begin position="413"/>
        <end position="479"/>
    </location>
</feature>
<evidence type="ECO:0000313" key="4">
    <source>
        <dbReference type="Proteomes" id="UP000030651"/>
    </source>
</evidence>
<feature type="compositionally biased region" description="Basic residues" evidence="2">
    <location>
        <begin position="806"/>
        <end position="816"/>
    </location>
</feature>
<dbReference type="Proteomes" id="UP000030651">
    <property type="component" value="Unassembled WGS sequence"/>
</dbReference>
<feature type="compositionally biased region" description="Polar residues" evidence="2">
    <location>
        <begin position="39"/>
        <end position="53"/>
    </location>
</feature>
<sequence length="994" mass="107221">MTDSVAKSTPQEIVEEGSNDTTMVDAGKKPAGSTPPPVTYTNPRRTSPENSITLRHHRMARQASQRNLEKQQALARTTKQTIPIVSVTESPRRNSSGESHETGVSDPRQWYEQSNQNHPTTAGASMDVDPPFFQKESDDSNEEVNLVPSQSPAYRFMRDNSQGLLRPGIAHSSSADDYRSVIDDLTIENKRLKEELKRYRQMGPDSLRREKLFEVKVHGLPSRKKRELEAALRDFTTSLDGSSAGASPARRKDKSKGNKGLESVMSKHASSSSGSNSRPNQTDSAYASMSTGVGSSVPSLPSKLSSQKSDNTVERYLQDIPEGLLPNLSILLSEKEKKKLVVRRLEQIFTGKNLGHARHNSLSLVPAGTDDVDMSGLSGADDKSQQPPKGPTSAALPAEASREAHILPRCLQKSHSRHNVSPSNSAEDQTTSRDTGDASGSGGGSGQRDNGTSPPDAKAPDQRPTRPKDLDPDRPSVPAENMNYIRHLGLHAPESRKFSAQDVSVDAEGWVYLNLLCSMAQLHMFNVTPAFIRSAVAEKSKQFQLSPDGRKMRWRGGGEGTRFSSDSSGSNSKHGGSSPDTDGSNENDQRKRQKSRPAGGDEAMTSEPSKFGHQASGSSDEFHYKPMFAHHQTSSSDEQPSIDEESGSSTGPPEESHLGMNSRWNYSGVSRPSQRKRRRDGAIIYYTGAPFCTDLSGDVGNDSSYNTTSSEPSAAPELIRHGSGSSIPFKPLSNFTSHRSMMDLDFKHRDGASEDTDTTDEIQADFPWSNSKQSAKLTNLEASGLGGVSPEDHFVVVVATSRPKRLKPTGVHRRPTFAKTSSEETTMSKDTTESMTGRLAALSTCSPTPAGVAQPRVNIVYLSGKVERLPSAPLPPPSFFFGANSSSFETTGSDCSDDDDDTAPPHKMPSYAYSANGDLSSNDEEDEHIDDEGDDDESCTTSVESAKAVAPIQHVFGRKSSAKASDLSKMTTGSSVATAGGAISGYSSMGGNDV</sequence>
<feature type="region of interest" description="Disordered" evidence="2">
    <location>
        <begin position="890"/>
        <end position="945"/>
    </location>
</feature>
<feature type="compositionally biased region" description="Polar residues" evidence="2">
    <location>
        <begin position="278"/>
        <end position="289"/>
    </location>
</feature>
<dbReference type="InterPro" id="IPR018554">
    <property type="entry name" value="FRQ"/>
</dbReference>
<feature type="compositionally biased region" description="Polar residues" evidence="2">
    <location>
        <begin position="74"/>
        <end position="97"/>
    </location>
</feature>
<evidence type="ECO:0000256" key="1">
    <source>
        <dbReference type="SAM" id="Coils"/>
    </source>
</evidence>
<feature type="region of interest" description="Disordered" evidence="2">
    <location>
        <begin position="806"/>
        <end position="833"/>
    </location>
</feature>
<dbReference type="GO" id="GO:0006355">
    <property type="term" value="P:regulation of DNA-templated transcription"/>
    <property type="evidence" value="ECO:0007669"/>
    <property type="project" value="InterPro"/>
</dbReference>
<dbReference type="GeneID" id="19270871"/>
<dbReference type="InParanoid" id="W3XEY3"/>
<feature type="compositionally biased region" description="Low complexity" evidence="2">
    <location>
        <begin position="263"/>
        <end position="277"/>
    </location>
</feature>
<feature type="region of interest" description="Disordered" evidence="2">
    <location>
        <begin position="543"/>
        <end position="677"/>
    </location>
</feature>
<feature type="compositionally biased region" description="Polar residues" evidence="2">
    <location>
        <begin position="985"/>
        <end position="994"/>
    </location>
</feature>
<evidence type="ECO:0000256" key="2">
    <source>
        <dbReference type="SAM" id="MobiDB-lite"/>
    </source>
</evidence>
<feature type="region of interest" description="Disordered" evidence="2">
    <location>
        <begin position="702"/>
        <end position="725"/>
    </location>
</feature>
<gene>
    <name evidence="3" type="ORF">PFICI_05858</name>
</gene>
<feature type="coiled-coil region" evidence="1">
    <location>
        <begin position="175"/>
        <end position="202"/>
    </location>
</feature>
<feature type="compositionally biased region" description="Low complexity" evidence="2">
    <location>
        <begin position="290"/>
        <end position="309"/>
    </location>
</feature>
<dbReference type="HOGENOM" id="CLU_007103_1_0_1"/>
<organism evidence="3 4">
    <name type="scientific">Pestalotiopsis fici (strain W106-1 / CGMCC3.15140)</name>
    <dbReference type="NCBI Taxonomy" id="1229662"/>
    <lineage>
        <taxon>Eukaryota</taxon>
        <taxon>Fungi</taxon>
        <taxon>Dikarya</taxon>
        <taxon>Ascomycota</taxon>
        <taxon>Pezizomycotina</taxon>
        <taxon>Sordariomycetes</taxon>
        <taxon>Xylariomycetidae</taxon>
        <taxon>Amphisphaeriales</taxon>
        <taxon>Sporocadaceae</taxon>
        <taxon>Pestalotiopsis</taxon>
    </lineage>
</organism>
<feature type="compositionally biased region" description="Polar residues" evidence="2">
    <location>
        <begin position="662"/>
        <end position="672"/>
    </location>
</feature>
<evidence type="ECO:0008006" key="5">
    <source>
        <dbReference type="Google" id="ProtNLM"/>
    </source>
</evidence>
<dbReference type="STRING" id="1229662.W3XEY3"/>
<name>W3XEY3_PESFW</name>
<evidence type="ECO:0000313" key="3">
    <source>
        <dbReference type="EMBL" id="ETS83982.1"/>
    </source>
</evidence>
<feature type="compositionally biased region" description="Polar residues" evidence="2">
    <location>
        <begin position="419"/>
        <end position="429"/>
    </location>
</feature>
<feature type="compositionally biased region" description="Polar residues" evidence="2">
    <location>
        <begin position="968"/>
        <end position="977"/>
    </location>
</feature>
<feature type="compositionally biased region" description="Polar residues" evidence="2">
    <location>
        <begin position="1"/>
        <end position="11"/>
    </location>
</feature>
<feature type="compositionally biased region" description="Low complexity" evidence="2">
    <location>
        <begin position="564"/>
        <end position="578"/>
    </location>
</feature>
<keyword evidence="4" id="KW-1185">Reference proteome</keyword>
<feature type="compositionally biased region" description="Polar residues" evidence="2">
    <location>
        <begin position="111"/>
        <end position="123"/>
    </location>
</feature>
<dbReference type="GO" id="GO:0007623">
    <property type="term" value="P:circadian rhythm"/>
    <property type="evidence" value="ECO:0007669"/>
    <property type="project" value="InterPro"/>
</dbReference>
<feature type="compositionally biased region" description="Basic and acidic residues" evidence="2">
    <location>
        <begin position="458"/>
        <end position="474"/>
    </location>
</feature>
<feature type="region of interest" description="Disordered" evidence="2">
    <location>
        <begin position="958"/>
        <end position="994"/>
    </location>
</feature>
<dbReference type="OMA" id="PDHKKKE"/>
<protein>
    <recommendedName>
        <fullName evidence="5">Frequency clock protein</fullName>
    </recommendedName>
</protein>
<dbReference type="RefSeq" id="XP_007832630.1">
    <property type="nucleotide sequence ID" value="XM_007834439.1"/>
</dbReference>
<dbReference type="OrthoDB" id="2536795at2759"/>
<feature type="region of interest" description="Disordered" evidence="2">
    <location>
        <begin position="364"/>
        <end position="399"/>
    </location>
</feature>
<dbReference type="Pfam" id="PF09421">
    <property type="entry name" value="FRQ"/>
    <property type="match status" value="1"/>
</dbReference>